<organism evidence="1 2">
    <name type="scientific">Bimuria novae-zelandiae CBS 107.79</name>
    <dbReference type="NCBI Taxonomy" id="1447943"/>
    <lineage>
        <taxon>Eukaryota</taxon>
        <taxon>Fungi</taxon>
        <taxon>Dikarya</taxon>
        <taxon>Ascomycota</taxon>
        <taxon>Pezizomycotina</taxon>
        <taxon>Dothideomycetes</taxon>
        <taxon>Pleosporomycetidae</taxon>
        <taxon>Pleosporales</taxon>
        <taxon>Massarineae</taxon>
        <taxon>Didymosphaeriaceae</taxon>
        <taxon>Bimuria</taxon>
    </lineage>
</organism>
<sequence length="145" mass="16185">MDRLRAYEIIRAELDSSTSDIAVLQIVVKAVNNTASLDELIPTLLVFGAYPRVSIDSPPLPSTIRRAEAIQKAIKALRRAAVERALLVATQLTQPRKRGHSPGSKNKRTVQYLTRKEEDNYALVVKLRNNSVINTLGAPFKVLYF</sequence>
<accession>A0A6A5VBV5</accession>
<gene>
    <name evidence="1" type="ORF">BU23DRAFT_567694</name>
</gene>
<proteinExistence type="predicted"/>
<dbReference type="Proteomes" id="UP000800036">
    <property type="component" value="Unassembled WGS sequence"/>
</dbReference>
<keyword evidence="2" id="KW-1185">Reference proteome</keyword>
<reference evidence="1" key="1">
    <citation type="journal article" date="2020" name="Stud. Mycol.">
        <title>101 Dothideomycetes genomes: a test case for predicting lifestyles and emergence of pathogens.</title>
        <authorList>
            <person name="Haridas S."/>
            <person name="Albert R."/>
            <person name="Binder M."/>
            <person name="Bloem J."/>
            <person name="Labutti K."/>
            <person name="Salamov A."/>
            <person name="Andreopoulos B."/>
            <person name="Baker S."/>
            <person name="Barry K."/>
            <person name="Bills G."/>
            <person name="Bluhm B."/>
            <person name="Cannon C."/>
            <person name="Castanera R."/>
            <person name="Culley D."/>
            <person name="Daum C."/>
            <person name="Ezra D."/>
            <person name="Gonzalez J."/>
            <person name="Henrissat B."/>
            <person name="Kuo A."/>
            <person name="Liang C."/>
            <person name="Lipzen A."/>
            <person name="Lutzoni F."/>
            <person name="Magnuson J."/>
            <person name="Mondo S."/>
            <person name="Nolan M."/>
            <person name="Ohm R."/>
            <person name="Pangilinan J."/>
            <person name="Park H.-J."/>
            <person name="Ramirez L."/>
            <person name="Alfaro M."/>
            <person name="Sun H."/>
            <person name="Tritt A."/>
            <person name="Yoshinaga Y."/>
            <person name="Zwiers L.-H."/>
            <person name="Turgeon B."/>
            <person name="Goodwin S."/>
            <person name="Spatafora J."/>
            <person name="Crous P."/>
            <person name="Grigoriev I."/>
        </authorList>
    </citation>
    <scope>NUCLEOTIDE SEQUENCE</scope>
    <source>
        <strain evidence="1">CBS 107.79</strain>
    </source>
</reference>
<evidence type="ECO:0000313" key="1">
    <source>
        <dbReference type="EMBL" id="KAF1974170.1"/>
    </source>
</evidence>
<dbReference type="EMBL" id="ML976676">
    <property type="protein sequence ID" value="KAF1974170.1"/>
    <property type="molecule type" value="Genomic_DNA"/>
</dbReference>
<evidence type="ECO:0000313" key="2">
    <source>
        <dbReference type="Proteomes" id="UP000800036"/>
    </source>
</evidence>
<name>A0A6A5VBV5_9PLEO</name>
<protein>
    <submittedName>
        <fullName evidence="1">Uncharacterized protein</fullName>
    </submittedName>
</protein>
<dbReference type="AlphaFoldDB" id="A0A6A5VBV5"/>